<sequence length="61" mass="6689">MRHLLLWILFVNPLVMVGSSAQASTPGNKRLASLISNYSGRQASFIDHLLTARVDLGNEHA</sequence>
<keyword evidence="3" id="KW-1185">Reference proteome</keyword>
<dbReference type="EMBL" id="JALPRF010000001">
    <property type="protein sequence ID" value="MCK8490990.1"/>
    <property type="molecule type" value="Genomic_DNA"/>
</dbReference>
<proteinExistence type="predicted"/>
<evidence type="ECO:0000256" key="1">
    <source>
        <dbReference type="SAM" id="SignalP"/>
    </source>
</evidence>
<protein>
    <submittedName>
        <fullName evidence="2">Uncharacterized protein</fullName>
    </submittedName>
</protein>
<accession>A0ABT0HG46</accession>
<organism evidence="2 3">
    <name type="scientific">Spirosoma liriopis</name>
    <dbReference type="NCBI Taxonomy" id="2937440"/>
    <lineage>
        <taxon>Bacteria</taxon>
        <taxon>Pseudomonadati</taxon>
        <taxon>Bacteroidota</taxon>
        <taxon>Cytophagia</taxon>
        <taxon>Cytophagales</taxon>
        <taxon>Cytophagaceae</taxon>
        <taxon>Spirosoma</taxon>
    </lineage>
</organism>
<evidence type="ECO:0000313" key="2">
    <source>
        <dbReference type="EMBL" id="MCK8490990.1"/>
    </source>
</evidence>
<keyword evidence="1" id="KW-0732">Signal</keyword>
<gene>
    <name evidence="2" type="ORF">M0L20_03950</name>
</gene>
<reference evidence="2 3" key="1">
    <citation type="submission" date="2022-04" db="EMBL/GenBank/DDBJ databases">
        <title>Spirosoma sp. strain RP8 genome sequencing and assembly.</title>
        <authorList>
            <person name="Jung Y."/>
        </authorList>
    </citation>
    <scope>NUCLEOTIDE SEQUENCE [LARGE SCALE GENOMIC DNA]</scope>
    <source>
        <strain evidence="2 3">RP8</strain>
    </source>
</reference>
<evidence type="ECO:0000313" key="3">
    <source>
        <dbReference type="Proteomes" id="UP001202180"/>
    </source>
</evidence>
<feature type="signal peptide" evidence="1">
    <location>
        <begin position="1"/>
        <end position="23"/>
    </location>
</feature>
<dbReference type="RefSeq" id="WP_232559561.1">
    <property type="nucleotide sequence ID" value="NZ_JALPRF010000001.1"/>
</dbReference>
<feature type="chain" id="PRO_5045208060" evidence="1">
    <location>
        <begin position="24"/>
        <end position="61"/>
    </location>
</feature>
<name>A0ABT0HG46_9BACT</name>
<dbReference type="Proteomes" id="UP001202180">
    <property type="component" value="Unassembled WGS sequence"/>
</dbReference>
<comment type="caution">
    <text evidence="2">The sequence shown here is derived from an EMBL/GenBank/DDBJ whole genome shotgun (WGS) entry which is preliminary data.</text>
</comment>